<protein>
    <submittedName>
        <fullName evidence="3">Probable propionyl-CoA carboxylase beta chain 5</fullName>
        <ecNumber evidence="3">6.4.1.3</ecNumber>
    </submittedName>
</protein>
<dbReference type="AlphaFoldDB" id="A0A447T416"/>
<dbReference type="Pfam" id="PF01039">
    <property type="entry name" value="Carboxyl_trans"/>
    <property type="match status" value="1"/>
</dbReference>
<dbReference type="PROSITE" id="PS50980">
    <property type="entry name" value="COA_CT_NTER"/>
    <property type="match status" value="1"/>
</dbReference>
<dbReference type="InterPro" id="IPR045190">
    <property type="entry name" value="MCCB/AccD1-like"/>
</dbReference>
<dbReference type="InterPro" id="IPR034733">
    <property type="entry name" value="AcCoA_carboxyl_beta"/>
</dbReference>
<gene>
    <name evidence="3" type="primary">accD5_1</name>
    <name evidence="3" type="ORF">NCTC9695_00016</name>
</gene>
<organism evidence="3 4">
    <name type="scientific">Chromobacterium violaceum</name>
    <dbReference type="NCBI Taxonomy" id="536"/>
    <lineage>
        <taxon>Bacteria</taxon>
        <taxon>Pseudomonadati</taxon>
        <taxon>Pseudomonadota</taxon>
        <taxon>Betaproteobacteria</taxon>
        <taxon>Neisseriales</taxon>
        <taxon>Chromobacteriaceae</taxon>
        <taxon>Chromobacterium</taxon>
    </lineage>
</organism>
<evidence type="ECO:0000256" key="1">
    <source>
        <dbReference type="SAM" id="MobiDB-lite"/>
    </source>
</evidence>
<proteinExistence type="predicted"/>
<evidence type="ECO:0000313" key="4">
    <source>
        <dbReference type="Proteomes" id="UP000275777"/>
    </source>
</evidence>
<dbReference type="GO" id="GO:1905202">
    <property type="term" value="C:methylcrotonoyl-CoA carboxylase complex"/>
    <property type="evidence" value="ECO:0007669"/>
    <property type="project" value="TreeGrafter"/>
</dbReference>
<evidence type="ECO:0000259" key="2">
    <source>
        <dbReference type="PROSITE" id="PS50980"/>
    </source>
</evidence>
<dbReference type="EC" id="6.4.1.3" evidence="3"/>
<dbReference type="SUPFAM" id="SSF52096">
    <property type="entry name" value="ClpP/crotonase"/>
    <property type="match status" value="1"/>
</dbReference>
<dbReference type="InterPro" id="IPR011762">
    <property type="entry name" value="COA_CT_N"/>
</dbReference>
<feature type="region of interest" description="Disordered" evidence="1">
    <location>
        <begin position="93"/>
        <end position="141"/>
    </location>
</feature>
<name>A0A447T416_CHRVL</name>
<accession>A0A447T416</accession>
<dbReference type="PANTHER" id="PTHR22855:SF13">
    <property type="entry name" value="METHYLCROTONOYL-COA CARBOXYLASE BETA CHAIN, MITOCHONDRIAL"/>
    <property type="match status" value="1"/>
</dbReference>
<dbReference type="Proteomes" id="UP000275777">
    <property type="component" value="Chromosome"/>
</dbReference>
<dbReference type="EMBL" id="LR134182">
    <property type="protein sequence ID" value="VEB39633.1"/>
    <property type="molecule type" value="Genomic_DNA"/>
</dbReference>
<evidence type="ECO:0000313" key="3">
    <source>
        <dbReference type="EMBL" id="VEB39633.1"/>
    </source>
</evidence>
<dbReference type="PANTHER" id="PTHR22855">
    <property type="entry name" value="ACETYL, PROPIONYL, PYRUVATE, AND GLUTACONYL CARBOXYLASE-RELATED"/>
    <property type="match status" value="1"/>
</dbReference>
<dbReference type="GO" id="GO:0004485">
    <property type="term" value="F:methylcrotonoyl-CoA carboxylase activity"/>
    <property type="evidence" value="ECO:0007669"/>
    <property type="project" value="TreeGrafter"/>
</dbReference>
<dbReference type="GO" id="GO:0004658">
    <property type="term" value="F:propionyl-CoA carboxylase activity"/>
    <property type="evidence" value="ECO:0007669"/>
    <property type="project" value="UniProtKB-EC"/>
</dbReference>
<dbReference type="GO" id="GO:0006552">
    <property type="term" value="P:L-leucine catabolic process"/>
    <property type="evidence" value="ECO:0007669"/>
    <property type="project" value="TreeGrafter"/>
</dbReference>
<dbReference type="InterPro" id="IPR029045">
    <property type="entry name" value="ClpP/crotonase-like_dom_sf"/>
</dbReference>
<keyword evidence="3" id="KW-0436">Ligase</keyword>
<sequence length="157" mass="16381">MLGSCTAGGAYIPAMSDETIIVRGNGSIFLGGPQLVRAATGVIVDAETLGGADVHTRDSGVADHYALSDEHAIQLLRDIVARRGVGRQYAPRRRRGRRATIRRSCPASSAPIRASTSRRAKSWPGCWTTPPSPSTAPASAPASCAAPAISVATRWAC</sequence>
<feature type="domain" description="CoA carboxyltransferase N-terminal" evidence="2">
    <location>
        <begin position="1"/>
        <end position="95"/>
    </location>
</feature>
<dbReference type="Gene3D" id="3.90.226.10">
    <property type="entry name" value="2-enoyl-CoA Hydratase, Chain A, domain 1"/>
    <property type="match status" value="1"/>
</dbReference>
<reference evidence="3 4" key="1">
    <citation type="submission" date="2018-12" db="EMBL/GenBank/DDBJ databases">
        <authorList>
            <consortium name="Pathogen Informatics"/>
        </authorList>
    </citation>
    <scope>NUCLEOTIDE SEQUENCE [LARGE SCALE GENOMIC DNA]</scope>
    <source>
        <strain evidence="3 4">NCTC9695</strain>
    </source>
</reference>